<accession>A0ABS4B046</accession>
<keyword evidence="2" id="KW-1185">Reference proteome</keyword>
<protein>
    <submittedName>
        <fullName evidence="1">Uncharacterized protein</fullName>
    </submittedName>
</protein>
<dbReference type="Proteomes" id="UP000680815">
    <property type="component" value="Unassembled WGS sequence"/>
</dbReference>
<reference evidence="1 2" key="1">
    <citation type="submission" date="2021-03" db="EMBL/GenBank/DDBJ databases">
        <authorList>
            <person name="So Y."/>
        </authorList>
    </citation>
    <scope>NUCLEOTIDE SEQUENCE [LARGE SCALE GENOMIC DNA]</scope>
    <source>
        <strain evidence="1 2">PWR1</strain>
    </source>
</reference>
<organism evidence="1 2">
    <name type="scientific">Roseomonas nitratireducens</name>
    <dbReference type="NCBI Taxonomy" id="2820810"/>
    <lineage>
        <taxon>Bacteria</taxon>
        <taxon>Pseudomonadati</taxon>
        <taxon>Pseudomonadota</taxon>
        <taxon>Alphaproteobacteria</taxon>
        <taxon>Acetobacterales</taxon>
        <taxon>Roseomonadaceae</taxon>
        <taxon>Roseomonas</taxon>
    </lineage>
</organism>
<sequence length="144" mass="15388">MSSASGPPARRSPCLAALHGMGGHLMLYADCIRILRHGPWFTAVTLVSHVERELETTIRLDQISAVHLVRTAGLIQFLRFSYAGAPAATGHGLRDAFAENAFMLGLGDNRPLMRMKARIVDALGRTGAEAEAPPPAQHAAVASH</sequence>
<dbReference type="RefSeq" id="WP_209354376.1">
    <property type="nucleotide sequence ID" value="NZ_JAGIYZ010000049.1"/>
</dbReference>
<name>A0ABS4B046_9PROT</name>
<evidence type="ECO:0000313" key="2">
    <source>
        <dbReference type="Proteomes" id="UP000680815"/>
    </source>
</evidence>
<evidence type="ECO:0000313" key="1">
    <source>
        <dbReference type="EMBL" id="MBP0467004.1"/>
    </source>
</evidence>
<dbReference type="EMBL" id="JAGIYZ010000049">
    <property type="protein sequence ID" value="MBP0467004.1"/>
    <property type="molecule type" value="Genomic_DNA"/>
</dbReference>
<gene>
    <name evidence="1" type="ORF">J5Y09_23955</name>
</gene>
<proteinExistence type="predicted"/>
<comment type="caution">
    <text evidence="1">The sequence shown here is derived from an EMBL/GenBank/DDBJ whole genome shotgun (WGS) entry which is preliminary data.</text>
</comment>